<dbReference type="EMBL" id="OZ035840">
    <property type="protein sequence ID" value="CAL1588953.1"/>
    <property type="molecule type" value="Genomic_DNA"/>
</dbReference>
<keyword evidence="6" id="KW-1185">Reference proteome</keyword>
<evidence type="ECO:0000313" key="2">
    <source>
        <dbReference type="EMBL" id="CAL1571190.1"/>
    </source>
</evidence>
<dbReference type="Proteomes" id="UP001497482">
    <property type="component" value="Chromosome 8"/>
</dbReference>
<dbReference type="EMBL" id="OZ035824">
    <property type="protein sequence ID" value="CAL1592222.1"/>
    <property type="molecule type" value="Genomic_DNA"/>
</dbReference>
<dbReference type="EMBL" id="OZ035832">
    <property type="protein sequence ID" value="CAL1571190.1"/>
    <property type="molecule type" value="Genomic_DNA"/>
</dbReference>
<protein>
    <submittedName>
        <fullName evidence="3">Uncharacterized protein</fullName>
    </submittedName>
</protein>
<evidence type="ECO:0000313" key="3">
    <source>
        <dbReference type="EMBL" id="CAL1588953.1"/>
    </source>
</evidence>
<evidence type="ECO:0000256" key="1">
    <source>
        <dbReference type="SAM" id="MobiDB-lite"/>
    </source>
</evidence>
<accession>A0AAV2KK31</accession>
<proteinExistence type="predicted"/>
<dbReference type="Proteomes" id="UP001497482">
    <property type="component" value="Chromosome 10"/>
</dbReference>
<feature type="region of interest" description="Disordered" evidence="1">
    <location>
        <begin position="56"/>
        <end position="87"/>
    </location>
</feature>
<name>A0AAV2KK31_KNICA</name>
<dbReference type="Proteomes" id="UP001497482">
    <property type="component" value="Chromosome 18"/>
</dbReference>
<dbReference type="EMBL" id="OZ035830">
    <property type="protein sequence ID" value="CAL1613252.1"/>
    <property type="molecule type" value="Genomic_DNA"/>
</dbReference>
<evidence type="ECO:0000313" key="4">
    <source>
        <dbReference type="EMBL" id="CAL1592222.1"/>
    </source>
</evidence>
<organism evidence="3 6">
    <name type="scientific">Knipowitschia caucasica</name>
    <name type="common">Caucasian dwarf goby</name>
    <name type="synonym">Pomatoschistus caucasicus</name>
    <dbReference type="NCBI Taxonomy" id="637954"/>
    <lineage>
        <taxon>Eukaryota</taxon>
        <taxon>Metazoa</taxon>
        <taxon>Chordata</taxon>
        <taxon>Craniata</taxon>
        <taxon>Vertebrata</taxon>
        <taxon>Euteleostomi</taxon>
        <taxon>Actinopterygii</taxon>
        <taxon>Neopterygii</taxon>
        <taxon>Teleostei</taxon>
        <taxon>Neoteleostei</taxon>
        <taxon>Acanthomorphata</taxon>
        <taxon>Gobiaria</taxon>
        <taxon>Gobiiformes</taxon>
        <taxon>Gobioidei</taxon>
        <taxon>Gobiidae</taxon>
        <taxon>Gobiinae</taxon>
        <taxon>Knipowitschia</taxon>
    </lineage>
</organism>
<reference evidence="3 6" key="1">
    <citation type="submission" date="2024-04" db="EMBL/GenBank/DDBJ databases">
        <authorList>
            <person name="Waldvogel A.-M."/>
            <person name="Schoenle A."/>
        </authorList>
    </citation>
    <scope>NUCLEOTIDE SEQUENCE [LARGE SCALE GENOMIC DNA]</scope>
</reference>
<gene>
    <name evidence="3" type="ORF">KC01_LOCUS18654</name>
    <name evidence="4" type="ORF">KC01_LOCUS21504</name>
    <name evidence="2" type="ORF">KC01_LOCUS3340</name>
    <name evidence="5" type="ORF">KC01_LOCUS39498</name>
</gene>
<evidence type="ECO:0000313" key="5">
    <source>
        <dbReference type="EMBL" id="CAL1613252.1"/>
    </source>
</evidence>
<sequence>MQVRGRPEPAVNPRVPAVSGGWILKNMSACQWCGGVGRLLINKKIHADKQDRSFLTPALTSEHSSSEDRRVIYNRGTETDDGVGLTA</sequence>
<evidence type="ECO:0000313" key="6">
    <source>
        <dbReference type="Proteomes" id="UP001497482"/>
    </source>
</evidence>
<dbReference type="Proteomes" id="UP001497482">
    <property type="component" value="Chromosome 2"/>
</dbReference>
<dbReference type="AlphaFoldDB" id="A0AAV2KK31"/>